<keyword evidence="1" id="KW-0472">Membrane</keyword>
<sequence>MARKTAPADELEDDVEVIRNFTASRKFPQLIGKTPDGKRIIGGPYTLPQLIGAGSVGGVLYLIRDWWTGLGLVGSVFVVAFTVGGTVVALGRLRPGGRSPFSLLAGLGKAASAAPTASIDGRSRNRRLRAKPRVIYASGYIVTSPPPPAPPRATSLRKVA</sequence>
<feature type="transmembrane region" description="Helical" evidence="1">
    <location>
        <begin position="69"/>
        <end position="90"/>
    </location>
</feature>
<evidence type="ECO:0000256" key="1">
    <source>
        <dbReference type="SAM" id="Phobius"/>
    </source>
</evidence>
<dbReference type="AlphaFoldDB" id="H0R627"/>
<gene>
    <name evidence="2" type="ORF">GOEFS_119_00180</name>
</gene>
<reference evidence="2 3" key="1">
    <citation type="submission" date="2011-12" db="EMBL/GenBank/DDBJ databases">
        <title>Whole genome shotgun sequence of Gordonia effusa NBRC 100432.</title>
        <authorList>
            <person name="Yoshida I."/>
            <person name="Takarada H."/>
            <person name="Hosoyama A."/>
            <person name="Tsuchikane K."/>
            <person name="Katsumata H."/>
            <person name="Yamazaki S."/>
            <person name="Fujita N."/>
        </authorList>
    </citation>
    <scope>NUCLEOTIDE SEQUENCE [LARGE SCALE GENOMIC DNA]</scope>
    <source>
        <strain evidence="2 3">NBRC 100432</strain>
    </source>
</reference>
<feature type="transmembrane region" description="Helical" evidence="1">
    <location>
        <begin position="45"/>
        <end position="63"/>
    </location>
</feature>
<comment type="caution">
    <text evidence="2">The sequence shown here is derived from an EMBL/GenBank/DDBJ whole genome shotgun (WGS) entry which is preliminary data.</text>
</comment>
<proteinExistence type="predicted"/>
<evidence type="ECO:0000313" key="2">
    <source>
        <dbReference type="EMBL" id="GAB20528.1"/>
    </source>
</evidence>
<keyword evidence="3" id="KW-1185">Reference proteome</keyword>
<dbReference type="EMBL" id="BAEH01000119">
    <property type="protein sequence ID" value="GAB20528.1"/>
    <property type="molecule type" value="Genomic_DNA"/>
</dbReference>
<name>H0R627_9ACTN</name>
<evidence type="ECO:0000313" key="3">
    <source>
        <dbReference type="Proteomes" id="UP000035034"/>
    </source>
</evidence>
<keyword evidence="1" id="KW-1133">Transmembrane helix</keyword>
<dbReference type="STRING" id="1077974.GOEFS_119_00180"/>
<dbReference type="RefSeq" id="WP_007319863.1">
    <property type="nucleotide sequence ID" value="NZ_BAEH01000119.1"/>
</dbReference>
<protein>
    <submittedName>
        <fullName evidence="2">Uncharacterized protein</fullName>
    </submittedName>
</protein>
<organism evidence="2 3">
    <name type="scientific">Gordonia effusa NBRC 100432</name>
    <dbReference type="NCBI Taxonomy" id="1077974"/>
    <lineage>
        <taxon>Bacteria</taxon>
        <taxon>Bacillati</taxon>
        <taxon>Actinomycetota</taxon>
        <taxon>Actinomycetes</taxon>
        <taxon>Mycobacteriales</taxon>
        <taxon>Gordoniaceae</taxon>
        <taxon>Gordonia</taxon>
    </lineage>
</organism>
<accession>H0R627</accession>
<keyword evidence="1" id="KW-0812">Transmembrane</keyword>
<dbReference type="OrthoDB" id="5181251at2"/>
<dbReference type="Proteomes" id="UP000035034">
    <property type="component" value="Unassembled WGS sequence"/>
</dbReference>